<dbReference type="EMBL" id="JAXUIC010000004">
    <property type="protein sequence ID" value="KAK4594717.1"/>
    <property type="molecule type" value="Genomic_DNA"/>
</dbReference>
<dbReference type="Pfam" id="PF13961">
    <property type="entry name" value="DUF4219"/>
    <property type="match status" value="1"/>
</dbReference>
<organism evidence="2 3">
    <name type="scientific">Quercus rubra</name>
    <name type="common">Northern red oak</name>
    <name type="synonym">Quercus borealis</name>
    <dbReference type="NCBI Taxonomy" id="3512"/>
    <lineage>
        <taxon>Eukaryota</taxon>
        <taxon>Viridiplantae</taxon>
        <taxon>Streptophyta</taxon>
        <taxon>Embryophyta</taxon>
        <taxon>Tracheophyta</taxon>
        <taxon>Spermatophyta</taxon>
        <taxon>Magnoliopsida</taxon>
        <taxon>eudicotyledons</taxon>
        <taxon>Gunneridae</taxon>
        <taxon>Pentapetalae</taxon>
        <taxon>rosids</taxon>
        <taxon>fabids</taxon>
        <taxon>Fagales</taxon>
        <taxon>Fagaceae</taxon>
        <taxon>Quercus</taxon>
    </lineage>
</organism>
<comment type="caution">
    <text evidence="2">The sequence shown here is derived from an EMBL/GenBank/DDBJ whole genome shotgun (WGS) entry which is preliminary data.</text>
</comment>
<evidence type="ECO:0000259" key="1">
    <source>
        <dbReference type="Pfam" id="PF13961"/>
    </source>
</evidence>
<keyword evidence="3" id="KW-1185">Reference proteome</keyword>
<dbReference type="InterPro" id="IPR025314">
    <property type="entry name" value="DUF4219"/>
</dbReference>
<sequence>MADLQVVSSIRRLNNQNYNTWSTCMESYLQGQDLWEIMAGGETTPPKNAETLRKWKIKVRKALFAINTSIEEEMLEHIRHVLRIEIMKTEKMRRALKIEELKEVVTIMIVDPLVPKVFQVWKNGPLCTRLSIQVENSLRKYSDVQQPRR</sequence>
<protein>
    <recommendedName>
        <fullName evidence="1">DUF4219 domain-containing protein</fullName>
    </recommendedName>
</protein>
<dbReference type="Proteomes" id="UP001324115">
    <property type="component" value="Unassembled WGS sequence"/>
</dbReference>
<accession>A0AAN7J1P6</accession>
<dbReference type="AlphaFoldDB" id="A0AAN7J1P6"/>
<gene>
    <name evidence="2" type="ORF">RGQ29_018427</name>
</gene>
<feature type="domain" description="DUF4219" evidence="1">
    <location>
        <begin position="13"/>
        <end position="37"/>
    </location>
</feature>
<evidence type="ECO:0000313" key="2">
    <source>
        <dbReference type="EMBL" id="KAK4594717.1"/>
    </source>
</evidence>
<proteinExistence type="predicted"/>
<reference evidence="2 3" key="1">
    <citation type="journal article" date="2023" name="G3 (Bethesda)">
        <title>A haplotype-resolved chromosome-scale genome for Quercus rubra L. provides insights into the genetics of adaptive traits for red oak species.</title>
        <authorList>
            <person name="Kapoor B."/>
            <person name="Jenkins J."/>
            <person name="Schmutz J."/>
            <person name="Zhebentyayeva T."/>
            <person name="Kuelheim C."/>
            <person name="Coggeshall M."/>
            <person name="Heim C."/>
            <person name="Lasky J.R."/>
            <person name="Leites L."/>
            <person name="Islam-Faridi N."/>
            <person name="Romero-Severson J."/>
            <person name="DeLeo V.L."/>
            <person name="Lucas S.M."/>
            <person name="Lazic D."/>
            <person name="Gailing O."/>
            <person name="Carlson J."/>
            <person name="Staton M."/>
        </authorList>
    </citation>
    <scope>NUCLEOTIDE SEQUENCE [LARGE SCALE GENOMIC DNA]</scope>
    <source>
        <strain evidence="2">Pseudo-F2</strain>
    </source>
</reference>
<name>A0AAN7J1P6_QUERU</name>
<evidence type="ECO:0000313" key="3">
    <source>
        <dbReference type="Proteomes" id="UP001324115"/>
    </source>
</evidence>